<keyword evidence="4" id="KW-1185">Reference proteome</keyword>
<gene>
    <name evidence="3" type="ORF">HMPREF9473_02247</name>
</gene>
<proteinExistence type="predicted"/>
<keyword evidence="1" id="KW-0472">Membrane</keyword>
<comment type="caution">
    <text evidence="3">The sequence shown here is derived from an EMBL/GenBank/DDBJ whole genome shotgun (WGS) entry which is preliminary data.</text>
</comment>
<dbReference type="PATRIC" id="fig|742737.3.peg.2271"/>
<organism evidence="3 4">
    <name type="scientific">Hungatella hathewayi WAL-18680</name>
    <dbReference type="NCBI Taxonomy" id="742737"/>
    <lineage>
        <taxon>Bacteria</taxon>
        <taxon>Bacillati</taxon>
        <taxon>Bacillota</taxon>
        <taxon>Clostridia</taxon>
        <taxon>Lachnospirales</taxon>
        <taxon>Lachnospiraceae</taxon>
        <taxon>Hungatella</taxon>
    </lineage>
</organism>
<dbReference type="RefSeq" id="WP_006780227.1">
    <property type="nucleotide sequence ID" value="NZ_CP040506.1"/>
</dbReference>
<keyword evidence="1" id="KW-1133">Transmembrane helix</keyword>
<dbReference type="Pfam" id="PF22570">
    <property type="entry name" value="LiaF-TM"/>
    <property type="match status" value="1"/>
</dbReference>
<dbReference type="InterPro" id="IPR054331">
    <property type="entry name" value="LiaF_TM"/>
</dbReference>
<protein>
    <recommendedName>
        <fullName evidence="2">LiaF transmembrane domain-containing protein</fullName>
    </recommendedName>
</protein>
<feature type="transmembrane region" description="Helical" evidence="1">
    <location>
        <begin position="76"/>
        <end position="97"/>
    </location>
</feature>
<name>G5IFG9_9FIRM</name>
<evidence type="ECO:0000313" key="3">
    <source>
        <dbReference type="EMBL" id="EHI59752.1"/>
    </source>
</evidence>
<dbReference type="EMBL" id="ADLN01000046">
    <property type="protein sequence ID" value="EHI59752.1"/>
    <property type="molecule type" value="Genomic_DNA"/>
</dbReference>
<dbReference type="Proteomes" id="UP000005384">
    <property type="component" value="Unassembled WGS sequence"/>
</dbReference>
<dbReference type="OrthoDB" id="2249781at2"/>
<evidence type="ECO:0000259" key="2">
    <source>
        <dbReference type="Pfam" id="PF22570"/>
    </source>
</evidence>
<sequence>MKKENLFWGLFFIVGAIALIVNKLGLLGGISLWTIFFTVFLAAMLIKSVMHRSASGILFSIAFLCILYDKELGITALTPWTVLGAAALGSIGCSMLFQPWRKNHWEHHGNEEFEMETIEGDSIHLSTSFAGSIKYINSDDFTHANLKCSFGAMKVYFDNAVIQNGQAVVALDVSFAGVELFVPKEWRVDNMVDASLGGVEEKNRSISTGTPVLKLTGKCSFAGITIIYV</sequence>
<dbReference type="HOGENOM" id="CLU_081309_1_0_9"/>
<feature type="transmembrane region" description="Helical" evidence="1">
    <location>
        <begin position="30"/>
        <end position="46"/>
    </location>
</feature>
<feature type="domain" description="LiaF transmembrane" evidence="2">
    <location>
        <begin position="7"/>
        <end position="102"/>
    </location>
</feature>
<keyword evidence="1" id="KW-0812">Transmembrane</keyword>
<accession>G5IFG9</accession>
<evidence type="ECO:0000313" key="4">
    <source>
        <dbReference type="Proteomes" id="UP000005384"/>
    </source>
</evidence>
<dbReference type="AlphaFoldDB" id="G5IFG9"/>
<feature type="transmembrane region" description="Helical" evidence="1">
    <location>
        <begin position="7"/>
        <end position="24"/>
    </location>
</feature>
<evidence type="ECO:0000256" key="1">
    <source>
        <dbReference type="SAM" id="Phobius"/>
    </source>
</evidence>
<reference evidence="3 4" key="1">
    <citation type="submission" date="2011-08" db="EMBL/GenBank/DDBJ databases">
        <title>The Genome Sequence of Clostridium hathewayi WAL-18680.</title>
        <authorList>
            <consortium name="The Broad Institute Genome Sequencing Platform"/>
            <person name="Earl A."/>
            <person name="Ward D."/>
            <person name="Feldgarden M."/>
            <person name="Gevers D."/>
            <person name="Finegold S.M."/>
            <person name="Summanen P.H."/>
            <person name="Molitoris D.R."/>
            <person name="Song M."/>
            <person name="Daigneault M."/>
            <person name="Allen-Vercoe E."/>
            <person name="Young S.K."/>
            <person name="Zeng Q."/>
            <person name="Gargeya S."/>
            <person name="Fitzgerald M."/>
            <person name="Haas B."/>
            <person name="Abouelleil A."/>
            <person name="Alvarado L."/>
            <person name="Arachchi H.M."/>
            <person name="Berlin A."/>
            <person name="Brown A."/>
            <person name="Chapman S.B."/>
            <person name="Chen Z."/>
            <person name="Dunbar C."/>
            <person name="Freedman E."/>
            <person name="Gearin G."/>
            <person name="Gellesch M."/>
            <person name="Goldberg J."/>
            <person name="Griggs A."/>
            <person name="Gujja S."/>
            <person name="Heiman D."/>
            <person name="Howarth C."/>
            <person name="Larson L."/>
            <person name="Lui A."/>
            <person name="MacDonald P.J.P."/>
            <person name="Montmayeur A."/>
            <person name="Murphy C."/>
            <person name="Neiman D."/>
            <person name="Pearson M."/>
            <person name="Priest M."/>
            <person name="Roberts A."/>
            <person name="Saif S."/>
            <person name="Shea T."/>
            <person name="Shenoy N."/>
            <person name="Sisk P."/>
            <person name="Stolte C."/>
            <person name="Sykes S."/>
            <person name="Wortman J."/>
            <person name="Nusbaum C."/>
            <person name="Birren B."/>
        </authorList>
    </citation>
    <scope>NUCLEOTIDE SEQUENCE [LARGE SCALE GENOMIC DNA]</scope>
    <source>
        <strain evidence="3 4">WAL-18680</strain>
    </source>
</reference>